<dbReference type="SUPFAM" id="SSF81301">
    <property type="entry name" value="Nucleotidyltransferase"/>
    <property type="match status" value="1"/>
</dbReference>
<protein>
    <submittedName>
        <fullName evidence="1">He65</fullName>
    </submittedName>
</protein>
<dbReference type="CDD" id="cd05403">
    <property type="entry name" value="NT_KNTase_like"/>
    <property type="match status" value="1"/>
</dbReference>
<reference evidence="1 2" key="1">
    <citation type="journal article" date="2015" name="PLoS ONE">
        <title>The Complete Genome of a New Betabaculovirus from Clostera anastomosis.</title>
        <authorList>
            <person name="Yin F."/>
            <person name="Zhu Z."/>
            <person name="Liu X."/>
            <person name="Hou D."/>
            <person name="Wang J."/>
            <person name="Zhang L."/>
            <person name="Wang M."/>
            <person name="Kou Z."/>
            <person name="Wang H."/>
            <person name="Deng F."/>
            <person name="Hu Z."/>
        </authorList>
    </citation>
    <scope>NUCLEOTIDE SEQUENCE [LARGE SCALE GENOMIC DNA]</scope>
    <source>
        <strain evidence="1 2">ClasGV-B</strain>
    </source>
</reference>
<name>A0A0K0WS46_9BBAC</name>
<dbReference type="Proteomes" id="UP000232791">
    <property type="component" value="Segment"/>
</dbReference>
<dbReference type="OrthoDB" id="9432at10239"/>
<accession>A0A0K0WS46</accession>
<evidence type="ECO:0000313" key="1">
    <source>
        <dbReference type="EMBL" id="AKS25374.1"/>
    </source>
</evidence>
<keyword evidence="2" id="KW-1185">Reference proteome</keyword>
<sequence length="264" mass="30544">MVYIVIDTGSRAKGYAIESSDLDLKVYSKCSREQFELYIDNKQLLKNAHKRVELCDVFTVNGGDNDTKTLSPHELCDVVYIDLYVGMIGIVTGKSPDLGVFLKENDIKNEDGTVNTQLYKFIKDLTHLSLCPIVTTMMKYVILPKNKNLLQLMFNYVYVEYYLKYGKAPQSTRILNIVYELNDDTMATPVNTPNATMYQQKVVDMYVKLMNRDNCNEENVVFFEHWKNDILQRLVCTCNDHQQAVLRHNVVMYALHLQEPILKL</sequence>
<gene>
    <name evidence="1" type="ORF">clas31</name>
</gene>
<dbReference type="EMBL" id="KR091910">
    <property type="protein sequence ID" value="AKS25374.1"/>
    <property type="molecule type" value="Genomic_DNA"/>
</dbReference>
<organism evidence="1 2">
    <name type="scientific">Clostera anastomosis granulovirus B</name>
    <dbReference type="NCBI Taxonomy" id="1986290"/>
    <lineage>
        <taxon>Viruses</taxon>
        <taxon>Viruses incertae sedis</taxon>
        <taxon>Naldaviricetes</taxon>
        <taxon>Lefavirales</taxon>
        <taxon>Baculoviridae</taxon>
        <taxon>Betabaculovirus</taxon>
        <taxon>Betabaculovirus alterclanastomosis</taxon>
    </lineage>
</organism>
<proteinExistence type="predicted"/>
<evidence type="ECO:0000313" key="2">
    <source>
        <dbReference type="Proteomes" id="UP000232791"/>
    </source>
</evidence>
<dbReference type="InterPro" id="IPR043519">
    <property type="entry name" value="NT_sf"/>
</dbReference>